<dbReference type="EMBL" id="JBHUHU010000003">
    <property type="protein sequence ID" value="MFD2100544.1"/>
    <property type="molecule type" value="Genomic_DNA"/>
</dbReference>
<protein>
    <recommendedName>
        <fullName evidence="3">DUF5678 domain-containing protein</fullName>
    </recommendedName>
</protein>
<sequence length="68" mass="8169">MATYKEQQKDKKYYILIEDGVPLGTFGNLKKVVEFMDGKEFPSYWTLVRKEENPIVLESYKIYKVKHY</sequence>
<dbReference type="Proteomes" id="UP001597342">
    <property type="component" value="Unassembled WGS sequence"/>
</dbReference>
<reference evidence="2" key="1">
    <citation type="journal article" date="2019" name="Int. J. Syst. Evol. Microbiol.">
        <title>The Global Catalogue of Microorganisms (GCM) 10K type strain sequencing project: providing services to taxonomists for standard genome sequencing and annotation.</title>
        <authorList>
            <consortium name="The Broad Institute Genomics Platform"/>
            <consortium name="The Broad Institute Genome Sequencing Center for Infectious Disease"/>
            <person name="Wu L."/>
            <person name="Ma J."/>
        </authorList>
    </citation>
    <scope>NUCLEOTIDE SEQUENCE [LARGE SCALE GENOMIC DNA]</scope>
    <source>
        <strain evidence="2">JCM 3389</strain>
    </source>
</reference>
<name>A0ABW4XZU3_9FLAO</name>
<dbReference type="RefSeq" id="WP_379831250.1">
    <property type="nucleotide sequence ID" value="NZ_JBHUHU010000003.1"/>
</dbReference>
<evidence type="ECO:0008006" key="3">
    <source>
        <dbReference type="Google" id="ProtNLM"/>
    </source>
</evidence>
<proteinExistence type="predicted"/>
<gene>
    <name evidence="1" type="ORF">ACFSJE_12205</name>
</gene>
<organism evidence="1 2">
    <name type="scientific">Flagellimonas iocasae</name>
    <dbReference type="NCBI Taxonomy" id="2055905"/>
    <lineage>
        <taxon>Bacteria</taxon>
        <taxon>Pseudomonadati</taxon>
        <taxon>Bacteroidota</taxon>
        <taxon>Flavobacteriia</taxon>
        <taxon>Flavobacteriales</taxon>
        <taxon>Flavobacteriaceae</taxon>
        <taxon>Flagellimonas</taxon>
    </lineage>
</organism>
<evidence type="ECO:0000313" key="1">
    <source>
        <dbReference type="EMBL" id="MFD2100544.1"/>
    </source>
</evidence>
<comment type="caution">
    <text evidence="1">The sequence shown here is derived from an EMBL/GenBank/DDBJ whole genome shotgun (WGS) entry which is preliminary data.</text>
</comment>
<evidence type="ECO:0000313" key="2">
    <source>
        <dbReference type="Proteomes" id="UP001597342"/>
    </source>
</evidence>
<keyword evidence="2" id="KW-1185">Reference proteome</keyword>
<accession>A0ABW4XZU3</accession>